<protein>
    <recommendedName>
        <fullName evidence="3">F-box domain-containing protein</fullName>
    </recommendedName>
</protein>
<gene>
    <name evidence="1" type="ORF">A0O28_0081700</name>
</gene>
<dbReference type="EMBL" id="LVVK01000015">
    <property type="protein sequence ID" value="OPB41450.1"/>
    <property type="molecule type" value="Genomic_DNA"/>
</dbReference>
<sequence length="235" mass="27659">MPCLERLELEECGTVTQQLPLTRLRSLKLKRSAIGERSLQKLIDSCPKLEYFKYDFNGRIGRRNEVDFEPFMWGQAQRILHSRRKTLKHLRLHFGRTFHYRERPLEEEEYLSSFRDFDILESLSVLTASFGSKDDDATIPIFPENVQHLVSILPKSLTCIIFRGWHEEWNGMRVLAQAIQEGQFPRLKKVVMELSDQFMDESYEEILTPLGVCFETIPQTNIGIGWRKYITIPYV</sequence>
<dbReference type="Proteomes" id="UP000191004">
    <property type="component" value="Unassembled WGS sequence"/>
</dbReference>
<evidence type="ECO:0000313" key="1">
    <source>
        <dbReference type="EMBL" id="OPB41450.1"/>
    </source>
</evidence>
<comment type="caution">
    <text evidence="1">The sequence shown here is derived from an EMBL/GenBank/DDBJ whole genome shotgun (WGS) entry which is preliminary data.</text>
</comment>
<accession>A0A1T3CK23</accession>
<dbReference type="Gene3D" id="3.80.10.10">
    <property type="entry name" value="Ribonuclease Inhibitor"/>
    <property type="match status" value="1"/>
</dbReference>
<dbReference type="InterPro" id="IPR032675">
    <property type="entry name" value="LRR_dom_sf"/>
</dbReference>
<evidence type="ECO:0008006" key="3">
    <source>
        <dbReference type="Google" id="ProtNLM"/>
    </source>
</evidence>
<name>A0A1T3CK23_9HYPO</name>
<dbReference type="OrthoDB" id="4757858at2759"/>
<dbReference type="AlphaFoldDB" id="A0A1T3CK23"/>
<evidence type="ECO:0000313" key="2">
    <source>
        <dbReference type="Proteomes" id="UP000191004"/>
    </source>
</evidence>
<reference evidence="1 2" key="1">
    <citation type="submission" date="2016-04" db="EMBL/GenBank/DDBJ databases">
        <title>Multiple horizontal gene transfer events from other fungi enriched the ability of the initially mycotrophic fungus Trichoderma (Ascomycota) to feed on dead plant biomass.</title>
        <authorList>
            <person name="Atanasova L."/>
            <person name="Chenthamara K."/>
            <person name="Zhang J."/>
            <person name="Grujic M."/>
            <person name="Henrissat B."/>
            <person name="Kuo A."/>
            <person name="Aertz A."/>
            <person name="Salamov A."/>
            <person name="Lipzen A."/>
            <person name="Labutti K."/>
            <person name="Barry K."/>
            <person name="Miao Y."/>
            <person name="Rahimi M.J."/>
            <person name="Shen Q."/>
            <person name="Grigoriev I.V."/>
            <person name="Kubicek C.P."/>
            <person name="Druzhinina I.S."/>
        </authorList>
    </citation>
    <scope>NUCLEOTIDE SEQUENCE [LARGE SCALE GENOMIC DNA]</scope>
    <source>
        <strain evidence="1 2">NJAU 4742</strain>
    </source>
</reference>
<keyword evidence="2" id="KW-1185">Reference proteome</keyword>
<dbReference type="SUPFAM" id="SSF52047">
    <property type="entry name" value="RNI-like"/>
    <property type="match status" value="1"/>
</dbReference>
<proteinExistence type="predicted"/>
<organism evidence="1 2">
    <name type="scientific">Trichoderma guizhouense</name>
    <dbReference type="NCBI Taxonomy" id="1491466"/>
    <lineage>
        <taxon>Eukaryota</taxon>
        <taxon>Fungi</taxon>
        <taxon>Dikarya</taxon>
        <taxon>Ascomycota</taxon>
        <taxon>Pezizomycotina</taxon>
        <taxon>Sordariomycetes</taxon>
        <taxon>Hypocreomycetidae</taxon>
        <taxon>Hypocreales</taxon>
        <taxon>Hypocreaceae</taxon>
        <taxon>Trichoderma</taxon>
    </lineage>
</organism>